<feature type="transmembrane region" description="Helical" evidence="2">
    <location>
        <begin position="336"/>
        <end position="358"/>
    </location>
</feature>
<evidence type="ECO:0008006" key="6">
    <source>
        <dbReference type="Google" id="ProtNLM"/>
    </source>
</evidence>
<evidence type="ECO:0000256" key="3">
    <source>
        <dbReference type="SAM" id="SignalP"/>
    </source>
</evidence>
<name>A0A1H0BZF6_9BACL</name>
<organism evidence="4 5">
    <name type="scientific">Fictibacillus solisalsi</name>
    <dbReference type="NCBI Taxonomy" id="459525"/>
    <lineage>
        <taxon>Bacteria</taxon>
        <taxon>Bacillati</taxon>
        <taxon>Bacillota</taxon>
        <taxon>Bacilli</taxon>
        <taxon>Bacillales</taxon>
        <taxon>Fictibacillaceae</taxon>
        <taxon>Fictibacillus</taxon>
    </lineage>
</organism>
<feature type="compositionally biased region" description="Basic and acidic residues" evidence="1">
    <location>
        <begin position="625"/>
        <end position="635"/>
    </location>
</feature>
<feature type="compositionally biased region" description="Basic and acidic residues" evidence="1">
    <location>
        <begin position="592"/>
        <end position="609"/>
    </location>
</feature>
<reference evidence="5" key="1">
    <citation type="submission" date="2016-10" db="EMBL/GenBank/DDBJ databases">
        <authorList>
            <person name="Varghese N."/>
            <person name="Submissions S."/>
        </authorList>
    </citation>
    <scope>NUCLEOTIDE SEQUENCE [LARGE SCALE GENOMIC DNA]</scope>
    <source>
        <strain evidence="5">CGMCC 1.6854</strain>
    </source>
</reference>
<feature type="transmembrane region" description="Helical" evidence="2">
    <location>
        <begin position="124"/>
        <end position="142"/>
    </location>
</feature>
<feature type="transmembrane region" description="Helical" evidence="2">
    <location>
        <begin position="400"/>
        <end position="418"/>
    </location>
</feature>
<proteinExistence type="predicted"/>
<feature type="chain" id="PRO_5011580952" description="TrbL/VirB6 plasmid conjugal transfer protein" evidence="3">
    <location>
        <begin position="28"/>
        <end position="635"/>
    </location>
</feature>
<dbReference type="AlphaFoldDB" id="A0A1H0BZF6"/>
<feature type="region of interest" description="Disordered" evidence="1">
    <location>
        <begin position="511"/>
        <end position="530"/>
    </location>
</feature>
<feature type="compositionally biased region" description="Polar residues" evidence="1">
    <location>
        <begin position="511"/>
        <end position="527"/>
    </location>
</feature>
<gene>
    <name evidence="4" type="ORF">SAMN04488137_4710</name>
</gene>
<protein>
    <recommendedName>
        <fullName evidence="6">TrbL/VirB6 plasmid conjugal transfer protein</fullName>
    </recommendedName>
</protein>
<evidence type="ECO:0000313" key="4">
    <source>
        <dbReference type="EMBL" id="SDN51033.1"/>
    </source>
</evidence>
<keyword evidence="2" id="KW-0812">Transmembrane</keyword>
<evidence type="ECO:0000313" key="5">
    <source>
        <dbReference type="Proteomes" id="UP000199544"/>
    </source>
</evidence>
<feature type="transmembrane region" description="Helical" evidence="2">
    <location>
        <begin position="309"/>
        <end position="329"/>
    </location>
</feature>
<sequence>MKRKRILLLSVVILLLASFIKTDSVLAAEGDITTQPKSEKVGGVELEVKRFPLSRYQANNEDSDSHIKGAFVGLTNVTFSFAGNIIRVVDAGMDTLYNLQPIDKFADSMTNVSKTVYKTLKSNFGEVLFIFVCGYIVYLYAVRGSAKEAMRRSTLFICVLVIGGLWMSNAGYYMKVLNALSVETQGKLLVAGNGFVGIVKDEGNYVNNSKIEKGKEMEGTVAIMRNVYFNLALKKPYLIVNYDETSEKKINKKGSGEKGDLNRIDTLLSYKLSDEGEKGKLEYLKEYEKGKYGNEAVTSGNVYNQLGQSIIAVLVAFVLGIPFLGLAFLNFFLQIMALAIVFFIPFAFMISYIPQLAYSGFVTLGRLGSVFLLKAMLGILIFFVYVMCFVVDQLIPPNGFGMYLLNVIVLSAILWIGFKKRDSIIKFVTAGKVLSIDNNMMENVRKEMVQPSWETAKKGATTLGSGVSNMFSHFAKSFRNRSGDVGSDDGVSKDASAGREFGIDGDAVTLSRTPQKGETFNNPNLNGNKKIDRKPQYLFKQDHQQSIPPGDVYHPQGKKELRHEGTKTPVVDTILKEGVYKVTRSTGLQEKIRENRTDQKEFSKRKQFENRSNGFKPQGDSEIQIVDRLRRGERT</sequence>
<dbReference type="Proteomes" id="UP000199544">
    <property type="component" value="Unassembled WGS sequence"/>
</dbReference>
<keyword evidence="3" id="KW-0732">Signal</keyword>
<dbReference type="NCBIfam" id="NF046089">
    <property type="entry name" value="CD3337_EF1877"/>
    <property type="match status" value="1"/>
</dbReference>
<feature type="transmembrane region" description="Helical" evidence="2">
    <location>
        <begin position="154"/>
        <end position="174"/>
    </location>
</feature>
<dbReference type="STRING" id="459525.SAMN04488137_4710"/>
<feature type="transmembrane region" description="Helical" evidence="2">
    <location>
        <begin position="370"/>
        <end position="391"/>
    </location>
</feature>
<keyword evidence="2" id="KW-0472">Membrane</keyword>
<keyword evidence="5" id="KW-1185">Reference proteome</keyword>
<feature type="region of interest" description="Disordered" evidence="1">
    <location>
        <begin position="592"/>
        <end position="635"/>
    </location>
</feature>
<keyword evidence="2" id="KW-1133">Transmembrane helix</keyword>
<dbReference type="InterPro" id="IPR058112">
    <property type="entry name" value="CD3337_EF1877-like"/>
</dbReference>
<evidence type="ECO:0000256" key="2">
    <source>
        <dbReference type="SAM" id="Phobius"/>
    </source>
</evidence>
<feature type="signal peptide" evidence="3">
    <location>
        <begin position="1"/>
        <end position="27"/>
    </location>
</feature>
<evidence type="ECO:0000256" key="1">
    <source>
        <dbReference type="SAM" id="MobiDB-lite"/>
    </source>
</evidence>
<dbReference type="EMBL" id="FNHW01000006">
    <property type="protein sequence ID" value="SDN51033.1"/>
    <property type="molecule type" value="Genomic_DNA"/>
</dbReference>
<accession>A0A1H0BZF6</accession>